<dbReference type="AlphaFoldDB" id="A0AAV6UL25"/>
<comment type="caution">
    <text evidence="2">The sequence shown here is derived from an EMBL/GenBank/DDBJ whole genome shotgun (WGS) entry which is preliminary data.</text>
</comment>
<evidence type="ECO:0000256" key="1">
    <source>
        <dbReference type="SAM" id="Phobius"/>
    </source>
</evidence>
<name>A0AAV6UL25_9ARAC</name>
<sequence length="834" mass="93413">MTTQRNDSAIETENIEGIRLNPPLFRMILSFITLTSVLLLAVPSWGDALSKVEFQKYLEQICFKTTTEPLINGQENPLAQTLENFIALAEKYEAANPRKSLKEELFYFIRNYTYDNIEYGEAGAITQWVPKESNYKEMNELWEPDVTQRNNWPDGLDPFSDAEKCSIFNMMSHSILLTARNTTKTALRTADNKTSNSVYRSFNLENQYPREMGVVSVRGTNVGVALGKVLMGMYVGMHSNRKRPITDFNTKDKDFTNTEFKDAEVDPLYILTLAEVIAVASWRLGKPRIDLAGDGHWVSATIVNEFDTKDVCPTIYKLDGQTKSAHSYSSARGAADGLILGLISKSIELRKTNSRLSQILRMYYGRSGISGKDEDLGEMRVSFCNRQSVLHQFDQTLKGQVLLYLLLLDKGDDGEAAKENTEAAYKYYNEQQNTMFGLGMGDIREYCGSSLTIDRPEDLPVESPLDVIALIDTSSEKTNILKQQLILGNLAKQMSLSYSSSRMTVLTDQKMSADANGKIQLVPIVSDNPSAACVACSVTQFTADETPVALEDEVIIALDQLLQAKKENETKQHGVNGKVVIYFNFKEDNVPSKNSLDQRRVDNALRDLHLRHQDTTMYALGKTPEAVKKFARDDLAFVMSAVDEEPNIIGKRLFENISKAPATLQYSSCEDGKGEKSAVYEDFVSPNSIQHWEMPAKYFLKSKSYKFRFDSQNGPVRVCHSRATSKPELQKSSCKDVTNGQPAEFINSNPCKGFNVVSCAPFYFSIMGINNTAADAKQEWCDDSNTENQCRTLDQIKFKVSHEGIRCSGSIGLVSTPLLLVVGIILLNIFSKKY</sequence>
<protein>
    <submittedName>
        <fullName evidence="2">Uncharacterized protein</fullName>
    </submittedName>
</protein>
<keyword evidence="1" id="KW-1133">Transmembrane helix</keyword>
<proteinExistence type="predicted"/>
<accession>A0AAV6UL25</accession>
<reference evidence="2 3" key="1">
    <citation type="journal article" date="2022" name="Nat. Ecol. Evol.">
        <title>A masculinizing supergene underlies an exaggerated male reproductive morph in a spider.</title>
        <authorList>
            <person name="Hendrickx F."/>
            <person name="De Corte Z."/>
            <person name="Sonet G."/>
            <person name="Van Belleghem S.M."/>
            <person name="Kostlbacher S."/>
            <person name="Vangestel C."/>
        </authorList>
    </citation>
    <scope>NUCLEOTIDE SEQUENCE [LARGE SCALE GENOMIC DNA]</scope>
    <source>
        <strain evidence="2">W744_W776</strain>
    </source>
</reference>
<dbReference type="Proteomes" id="UP000827092">
    <property type="component" value="Unassembled WGS sequence"/>
</dbReference>
<keyword evidence="1" id="KW-0472">Membrane</keyword>
<feature type="transmembrane region" description="Helical" evidence="1">
    <location>
        <begin position="24"/>
        <end position="46"/>
    </location>
</feature>
<evidence type="ECO:0000313" key="3">
    <source>
        <dbReference type="Proteomes" id="UP000827092"/>
    </source>
</evidence>
<feature type="transmembrane region" description="Helical" evidence="1">
    <location>
        <begin position="811"/>
        <end position="830"/>
    </location>
</feature>
<keyword evidence="3" id="KW-1185">Reference proteome</keyword>
<gene>
    <name evidence="2" type="ORF">JTE90_004565</name>
</gene>
<keyword evidence="1" id="KW-0812">Transmembrane</keyword>
<dbReference type="EMBL" id="JAFNEN010000374">
    <property type="protein sequence ID" value="KAG8184393.1"/>
    <property type="molecule type" value="Genomic_DNA"/>
</dbReference>
<evidence type="ECO:0000313" key="2">
    <source>
        <dbReference type="EMBL" id="KAG8184393.1"/>
    </source>
</evidence>
<organism evidence="2 3">
    <name type="scientific">Oedothorax gibbosus</name>
    <dbReference type="NCBI Taxonomy" id="931172"/>
    <lineage>
        <taxon>Eukaryota</taxon>
        <taxon>Metazoa</taxon>
        <taxon>Ecdysozoa</taxon>
        <taxon>Arthropoda</taxon>
        <taxon>Chelicerata</taxon>
        <taxon>Arachnida</taxon>
        <taxon>Araneae</taxon>
        <taxon>Araneomorphae</taxon>
        <taxon>Entelegynae</taxon>
        <taxon>Araneoidea</taxon>
        <taxon>Linyphiidae</taxon>
        <taxon>Erigoninae</taxon>
        <taxon>Oedothorax</taxon>
    </lineage>
</organism>